<dbReference type="RefSeq" id="XP_021810085.1">
    <property type="nucleotide sequence ID" value="XM_021954393.1"/>
</dbReference>
<name>A0A6P5RZ92_PRUAV</name>
<sequence length="177" mass="19643">MASRKTIFHSKPNSIFPTSSIGDNPIGSDGLFEFDEADIWSSSNPVAEQKKSAIPSYRELKKMGRKSTMLMSMADQKSSAKVTSASLPVNIPDWSNILKEAYKDQRQRDSDEDGGEEDFDGGDDDDDGGDGRVPPHEYLARTRGASFSVHEGIGRTLKGRDLRRVRNAIWKKVGFED</sequence>
<feature type="region of interest" description="Disordered" evidence="2">
    <location>
        <begin position="1"/>
        <end position="22"/>
    </location>
</feature>
<protein>
    <submittedName>
        <fullName evidence="4">Uncharacterized protein LOC110753490</fullName>
    </submittedName>
</protein>
<organism evidence="3 4">
    <name type="scientific">Prunus avium</name>
    <name type="common">Cherry</name>
    <name type="synonym">Cerasus avium</name>
    <dbReference type="NCBI Taxonomy" id="42229"/>
    <lineage>
        <taxon>Eukaryota</taxon>
        <taxon>Viridiplantae</taxon>
        <taxon>Streptophyta</taxon>
        <taxon>Embryophyta</taxon>
        <taxon>Tracheophyta</taxon>
        <taxon>Spermatophyta</taxon>
        <taxon>Magnoliopsida</taxon>
        <taxon>eudicotyledons</taxon>
        <taxon>Gunneridae</taxon>
        <taxon>Pentapetalae</taxon>
        <taxon>rosids</taxon>
        <taxon>fabids</taxon>
        <taxon>Rosales</taxon>
        <taxon>Rosaceae</taxon>
        <taxon>Amygdaloideae</taxon>
        <taxon>Amygdaleae</taxon>
        <taxon>Prunus</taxon>
    </lineage>
</organism>
<evidence type="ECO:0000256" key="1">
    <source>
        <dbReference type="ARBA" id="ARBA00034773"/>
    </source>
</evidence>
<dbReference type="PANTHER" id="PTHR46525">
    <property type="entry name" value="EMB|CAB72159.1"/>
    <property type="match status" value="1"/>
</dbReference>
<accession>A0A6P5RZ92</accession>
<dbReference type="KEGG" id="pavi:110753490"/>
<dbReference type="PANTHER" id="PTHR46525:SF6">
    <property type="entry name" value="ARABIDOPSIS THALIANA GENOMIC DNA, CHROMOSOME 5, P1 CLONE:MOK16"/>
    <property type="match status" value="1"/>
</dbReference>
<proteinExistence type="inferred from homology"/>
<evidence type="ECO:0000256" key="2">
    <source>
        <dbReference type="SAM" id="MobiDB-lite"/>
    </source>
</evidence>
<dbReference type="Gramene" id="Pav_sc0000362.1_g120.1.mk:mrna">
    <property type="protein sequence ID" value="Pav_sc0000362.1_g120.1.mk:CDS:1"/>
    <property type="gene ID" value="Pav_sc0000362.1_g120.1.mk"/>
</dbReference>
<feature type="compositionally biased region" description="Polar residues" evidence="2">
    <location>
        <begin position="11"/>
        <end position="22"/>
    </location>
</feature>
<keyword evidence="3" id="KW-1185">Reference proteome</keyword>
<reference evidence="4" key="1">
    <citation type="submission" date="2025-08" db="UniProtKB">
        <authorList>
            <consortium name="RefSeq"/>
        </authorList>
    </citation>
    <scope>IDENTIFICATION</scope>
</reference>
<evidence type="ECO:0000313" key="4">
    <source>
        <dbReference type="RefSeq" id="XP_021810085.1"/>
    </source>
</evidence>
<dbReference type="GO" id="GO:0010150">
    <property type="term" value="P:leaf senescence"/>
    <property type="evidence" value="ECO:0007669"/>
    <property type="project" value="UniProtKB-ARBA"/>
</dbReference>
<dbReference type="Pfam" id="PF04520">
    <property type="entry name" value="Senescence_reg"/>
    <property type="match status" value="1"/>
</dbReference>
<feature type="compositionally biased region" description="Acidic residues" evidence="2">
    <location>
        <begin position="110"/>
        <end position="128"/>
    </location>
</feature>
<evidence type="ECO:0000313" key="3">
    <source>
        <dbReference type="Proteomes" id="UP000515124"/>
    </source>
</evidence>
<dbReference type="GeneID" id="110753490"/>
<feature type="compositionally biased region" description="Basic and acidic residues" evidence="2">
    <location>
        <begin position="129"/>
        <end position="140"/>
    </location>
</feature>
<dbReference type="InterPro" id="IPR007608">
    <property type="entry name" value="Senescence_reg_S40"/>
</dbReference>
<gene>
    <name evidence="4" type="primary">LOC110753490</name>
</gene>
<feature type="region of interest" description="Disordered" evidence="2">
    <location>
        <begin position="101"/>
        <end position="145"/>
    </location>
</feature>
<dbReference type="AlphaFoldDB" id="A0A6P5RZ92"/>
<comment type="similarity">
    <text evidence="1">Belongs to the senescence regulator S40 family.</text>
</comment>
<dbReference type="Proteomes" id="UP000515124">
    <property type="component" value="Unplaced"/>
</dbReference>